<dbReference type="GO" id="GO:0000124">
    <property type="term" value="C:SAGA complex"/>
    <property type="evidence" value="ECO:0007669"/>
    <property type="project" value="InterPro"/>
</dbReference>
<dbReference type="PANTHER" id="PTHR21539">
    <property type="entry name" value="SAGA-ASSOCIATED FACTOR 29"/>
    <property type="match status" value="1"/>
</dbReference>
<dbReference type="Pfam" id="PF07039">
    <property type="entry name" value="SGF29_Tudor"/>
    <property type="match status" value="1"/>
</dbReference>
<accession>A0A0D3K260</accession>
<comment type="subcellular location">
    <subcellularLocation>
        <location evidence="1">Nucleus</location>
    </subcellularLocation>
</comment>
<dbReference type="RefSeq" id="XP_005784972.1">
    <property type="nucleotide sequence ID" value="XM_005784915.1"/>
</dbReference>
<keyword evidence="4" id="KW-0539">Nucleus</keyword>
<dbReference type="CDD" id="cd20394">
    <property type="entry name" value="Tudor_SGF29_rpt2"/>
    <property type="match status" value="1"/>
</dbReference>
<protein>
    <recommendedName>
        <fullName evidence="5">SGF29 C-terminal domain-containing protein</fullName>
    </recommendedName>
</protein>
<dbReference type="KEGG" id="ehx:EMIHUDRAFT_442648"/>
<dbReference type="InterPro" id="IPR037802">
    <property type="entry name" value="SGF29"/>
</dbReference>
<dbReference type="RefSeq" id="XP_005782274.1">
    <property type="nucleotide sequence ID" value="XM_005782217.1"/>
</dbReference>
<evidence type="ECO:0000256" key="1">
    <source>
        <dbReference type="ARBA" id="ARBA00004123"/>
    </source>
</evidence>
<dbReference type="PROSITE" id="PS51518">
    <property type="entry name" value="SGF29_C"/>
    <property type="match status" value="1"/>
</dbReference>
<dbReference type="GO" id="GO:0005634">
    <property type="term" value="C:nucleus"/>
    <property type="evidence" value="ECO:0007669"/>
    <property type="project" value="UniProtKB-SubCell"/>
</dbReference>
<dbReference type="PANTHER" id="PTHR21539:SF0">
    <property type="entry name" value="SAGA-ASSOCIATED FACTOR 29"/>
    <property type="match status" value="1"/>
</dbReference>
<evidence type="ECO:0000313" key="6">
    <source>
        <dbReference type="EnsemblProtists" id="EOD29845"/>
    </source>
</evidence>
<dbReference type="KEGG" id="ehx:EMIHUDRAFT_441860"/>
<dbReference type="InterPro" id="IPR010750">
    <property type="entry name" value="SGF29_tudor-like_dom"/>
</dbReference>
<dbReference type="GeneID" id="17275118"/>
<dbReference type="eggNOG" id="KOG3038">
    <property type="taxonomic scope" value="Eukaryota"/>
</dbReference>
<evidence type="ECO:0000256" key="2">
    <source>
        <dbReference type="ARBA" id="ARBA00023015"/>
    </source>
</evidence>
<dbReference type="PaxDb" id="2903-EOD29845"/>
<evidence type="ECO:0000259" key="5">
    <source>
        <dbReference type="PROSITE" id="PS51518"/>
    </source>
</evidence>
<proteinExistence type="predicted"/>
<dbReference type="CDD" id="cd20393">
    <property type="entry name" value="Tudor_SGF29_rpt1"/>
    <property type="match status" value="1"/>
</dbReference>
<dbReference type="InterPro" id="IPR047288">
    <property type="entry name" value="Tudor_SGF29_rpt1"/>
</dbReference>
<feature type="domain" description="SGF29 C-terminal" evidence="5">
    <location>
        <begin position="1"/>
        <end position="157"/>
    </location>
</feature>
<reference evidence="7" key="1">
    <citation type="journal article" date="2013" name="Nature">
        <title>Pan genome of the phytoplankton Emiliania underpins its global distribution.</title>
        <authorList>
            <person name="Read B.A."/>
            <person name="Kegel J."/>
            <person name="Klute M.J."/>
            <person name="Kuo A."/>
            <person name="Lefebvre S.C."/>
            <person name="Maumus F."/>
            <person name="Mayer C."/>
            <person name="Miller J."/>
            <person name="Monier A."/>
            <person name="Salamov A."/>
            <person name="Young J."/>
            <person name="Aguilar M."/>
            <person name="Claverie J.M."/>
            <person name="Frickenhaus S."/>
            <person name="Gonzalez K."/>
            <person name="Herman E.K."/>
            <person name="Lin Y.C."/>
            <person name="Napier J."/>
            <person name="Ogata H."/>
            <person name="Sarno A.F."/>
            <person name="Shmutz J."/>
            <person name="Schroeder D."/>
            <person name="de Vargas C."/>
            <person name="Verret F."/>
            <person name="von Dassow P."/>
            <person name="Valentin K."/>
            <person name="Van de Peer Y."/>
            <person name="Wheeler G."/>
            <person name="Dacks J.B."/>
            <person name="Delwiche C.F."/>
            <person name="Dyhrman S.T."/>
            <person name="Glockner G."/>
            <person name="John U."/>
            <person name="Richards T."/>
            <person name="Worden A.Z."/>
            <person name="Zhang X."/>
            <person name="Grigoriev I.V."/>
            <person name="Allen A.E."/>
            <person name="Bidle K."/>
            <person name="Borodovsky M."/>
            <person name="Bowler C."/>
            <person name="Brownlee C."/>
            <person name="Cock J.M."/>
            <person name="Elias M."/>
            <person name="Gladyshev V.N."/>
            <person name="Groth M."/>
            <person name="Guda C."/>
            <person name="Hadaegh A."/>
            <person name="Iglesias-Rodriguez M.D."/>
            <person name="Jenkins J."/>
            <person name="Jones B.M."/>
            <person name="Lawson T."/>
            <person name="Leese F."/>
            <person name="Lindquist E."/>
            <person name="Lobanov A."/>
            <person name="Lomsadze A."/>
            <person name="Malik S.B."/>
            <person name="Marsh M.E."/>
            <person name="Mackinder L."/>
            <person name="Mock T."/>
            <person name="Mueller-Roeber B."/>
            <person name="Pagarete A."/>
            <person name="Parker M."/>
            <person name="Probert I."/>
            <person name="Quesneville H."/>
            <person name="Raines C."/>
            <person name="Rensing S.A."/>
            <person name="Riano-Pachon D.M."/>
            <person name="Richier S."/>
            <person name="Rokitta S."/>
            <person name="Shiraiwa Y."/>
            <person name="Soanes D.M."/>
            <person name="van der Giezen M."/>
            <person name="Wahlund T.M."/>
            <person name="Williams B."/>
            <person name="Wilson W."/>
            <person name="Wolfe G."/>
            <person name="Wurch L.L."/>
        </authorList>
    </citation>
    <scope>NUCLEOTIDE SEQUENCE</scope>
</reference>
<dbReference type="STRING" id="2903.R1ET98"/>
<dbReference type="EnsemblProtists" id="EOD32543">
    <property type="protein sequence ID" value="EOD32543"/>
    <property type="gene ID" value="EMIHUDRAFT_441860"/>
</dbReference>
<dbReference type="EnsemblProtists" id="EOD29845">
    <property type="protein sequence ID" value="EOD29845"/>
    <property type="gene ID" value="EMIHUDRAFT_442648"/>
</dbReference>
<organism evidence="6 7">
    <name type="scientific">Emiliania huxleyi (strain CCMP1516)</name>
    <dbReference type="NCBI Taxonomy" id="280463"/>
    <lineage>
        <taxon>Eukaryota</taxon>
        <taxon>Haptista</taxon>
        <taxon>Haptophyta</taxon>
        <taxon>Prymnesiophyceae</taxon>
        <taxon>Isochrysidales</taxon>
        <taxon>Noelaerhabdaceae</taxon>
        <taxon>Emiliania</taxon>
    </lineage>
</organism>
<keyword evidence="2" id="KW-0805">Transcription regulation</keyword>
<dbReference type="Proteomes" id="UP000013827">
    <property type="component" value="Unassembled WGS sequence"/>
</dbReference>
<reference evidence="6" key="2">
    <citation type="submission" date="2024-10" db="UniProtKB">
        <authorList>
            <consortium name="EnsemblProtists"/>
        </authorList>
    </citation>
    <scope>IDENTIFICATION</scope>
</reference>
<evidence type="ECO:0000256" key="4">
    <source>
        <dbReference type="ARBA" id="ARBA00023242"/>
    </source>
</evidence>
<keyword evidence="7" id="KW-1185">Reference proteome</keyword>
<name>A0A0D3K260_EMIH1</name>
<dbReference type="HOGENOM" id="CLU_1681230_0_0_1"/>
<evidence type="ECO:0000313" key="7">
    <source>
        <dbReference type="Proteomes" id="UP000013827"/>
    </source>
</evidence>
<dbReference type="AlphaFoldDB" id="A0A0D3K260"/>
<evidence type="ECO:0000256" key="3">
    <source>
        <dbReference type="ARBA" id="ARBA00023163"/>
    </source>
</evidence>
<dbReference type="Gene3D" id="2.30.30.140">
    <property type="match status" value="2"/>
</dbReference>
<sequence>MVLVEKTKVAARMSGGLKGQADEWILAVVQRYNASTQKYVVLDVDAGDEGGLMGAPAASKQHTAPAQSPWLHSFDPRAVEPTAYSHYNEFKAGSSVLALYPDTTCFYKAYVATPPSQSNPNPSHRRDYMIEFEDENEVTGRSEPMRVPQKYTLRLPM</sequence>
<keyword evidence="3" id="KW-0804">Transcription</keyword>
<dbReference type="GeneID" id="17277851"/>
<dbReference type="InterPro" id="IPR047287">
    <property type="entry name" value="Tudor_SGF29_rpt2"/>
</dbReference>